<organism evidence="2 3">
    <name type="scientific">Glarea lozoyensis (strain ATCC 20868 / MF5171)</name>
    <dbReference type="NCBI Taxonomy" id="1116229"/>
    <lineage>
        <taxon>Eukaryota</taxon>
        <taxon>Fungi</taxon>
        <taxon>Dikarya</taxon>
        <taxon>Ascomycota</taxon>
        <taxon>Pezizomycotina</taxon>
        <taxon>Leotiomycetes</taxon>
        <taxon>Helotiales</taxon>
        <taxon>Helotiaceae</taxon>
        <taxon>Glarea</taxon>
    </lineage>
</organism>
<dbReference type="GeneID" id="19461198"/>
<dbReference type="EMBL" id="KE145371">
    <property type="protein sequence ID" value="EPE26228.1"/>
    <property type="molecule type" value="Genomic_DNA"/>
</dbReference>
<dbReference type="STRING" id="1116229.S3DI30"/>
<evidence type="ECO:0000313" key="2">
    <source>
        <dbReference type="EMBL" id="EPE26228.1"/>
    </source>
</evidence>
<evidence type="ECO:0000256" key="1">
    <source>
        <dbReference type="SAM" id="SignalP"/>
    </source>
</evidence>
<sequence length="176" mass="19948">MVSFKAIFAAAMALAPVVLGEDVVWFENYTPQERWIVFSSNPPWNNLPDIYLPGGSRQNPGKVTVNFDNKGPDDHRDWGWRGNWKVLAPGQDHGALAILGEVCFRCDQGFRYFDVSAVLDPNSNIGVNYLFPFYDHSPNLVSGCPHFPCPYSYTKFDDVQTKVTWDTHLVCQVKPY</sequence>
<accession>S3DI30</accession>
<keyword evidence="3" id="KW-1185">Reference proteome</keyword>
<dbReference type="AlphaFoldDB" id="S3DI30"/>
<dbReference type="Proteomes" id="UP000016922">
    <property type="component" value="Unassembled WGS sequence"/>
</dbReference>
<name>S3DI30_GLAL2</name>
<feature type="signal peptide" evidence="1">
    <location>
        <begin position="1"/>
        <end position="20"/>
    </location>
</feature>
<dbReference type="RefSeq" id="XP_008087547.1">
    <property type="nucleotide sequence ID" value="XM_008089356.1"/>
</dbReference>
<gene>
    <name evidence="2" type="ORF">GLAREA_02140</name>
</gene>
<dbReference type="OrthoDB" id="3513524at2759"/>
<evidence type="ECO:0000313" key="3">
    <source>
        <dbReference type="Proteomes" id="UP000016922"/>
    </source>
</evidence>
<keyword evidence="1" id="KW-0732">Signal</keyword>
<reference evidence="2 3" key="1">
    <citation type="journal article" date="2013" name="BMC Genomics">
        <title>Genomics-driven discovery of the pneumocandin biosynthetic gene cluster in the fungus Glarea lozoyensis.</title>
        <authorList>
            <person name="Chen L."/>
            <person name="Yue Q."/>
            <person name="Zhang X."/>
            <person name="Xiang M."/>
            <person name="Wang C."/>
            <person name="Li S."/>
            <person name="Che Y."/>
            <person name="Ortiz-Lopez F.J."/>
            <person name="Bills G.F."/>
            <person name="Liu X."/>
            <person name="An Z."/>
        </authorList>
    </citation>
    <scope>NUCLEOTIDE SEQUENCE [LARGE SCALE GENOMIC DNA]</scope>
    <source>
        <strain evidence="3">ATCC 20868 / MF5171</strain>
    </source>
</reference>
<dbReference type="KEGG" id="glz:GLAREA_02140"/>
<proteinExistence type="predicted"/>
<feature type="chain" id="PRO_5004508573" evidence="1">
    <location>
        <begin position="21"/>
        <end position="176"/>
    </location>
</feature>
<dbReference type="HOGENOM" id="CLU_120092_0_0_1"/>
<protein>
    <submittedName>
        <fullName evidence="2">Uncharacterized protein</fullName>
    </submittedName>
</protein>